<name>A0AAU6QCM5_9HEXA</name>
<keyword evidence="1" id="KW-0812">Transmembrane</keyword>
<geneLocation type="mitochondrion" evidence="2"/>
<evidence type="ECO:0000313" key="2">
    <source>
        <dbReference type="EMBL" id="WYK36508.1"/>
    </source>
</evidence>
<proteinExistence type="predicted"/>
<keyword evidence="2" id="KW-0496">Mitochondrion</keyword>
<evidence type="ECO:0000256" key="1">
    <source>
        <dbReference type="SAM" id="Phobius"/>
    </source>
</evidence>
<reference evidence="2" key="1">
    <citation type="submission" date="2023-06" db="EMBL/GenBank/DDBJ databases">
        <authorList>
            <person name="Godeiro N.N."/>
        </authorList>
    </citation>
    <scope>NUCLEOTIDE SEQUENCE</scope>
</reference>
<dbReference type="EMBL" id="OR115504">
    <property type="protein sequence ID" value="WYK36508.1"/>
    <property type="molecule type" value="Genomic_DNA"/>
</dbReference>
<protein>
    <submittedName>
        <fullName evidence="2">ATP synthase F0 subunit 8</fullName>
    </submittedName>
</protein>
<gene>
    <name evidence="2" type="primary">ATP8</name>
</gene>
<feature type="transmembrane region" description="Helical" evidence="1">
    <location>
        <begin position="6"/>
        <end position="25"/>
    </location>
</feature>
<sequence>MPQMSPLLWAFLFILFSFMLFSSFMKNYFSMQNKPVLNQEKNNFKKQTFFIKWMW</sequence>
<dbReference type="AlphaFoldDB" id="A0AAU6QCM5"/>
<accession>A0AAU6QCM5</accession>
<organism evidence="2">
    <name type="scientific">Seira pallidipes</name>
    <dbReference type="NCBI Taxonomy" id="3053390"/>
    <lineage>
        <taxon>Eukaryota</taxon>
        <taxon>Metazoa</taxon>
        <taxon>Ecdysozoa</taxon>
        <taxon>Arthropoda</taxon>
        <taxon>Hexapoda</taxon>
        <taxon>Collembola</taxon>
        <taxon>Entomobryomorpha</taxon>
        <taxon>Entomobryoidea</taxon>
        <taxon>Entomobryidae</taxon>
        <taxon>Seirinae</taxon>
        <taxon>Seira</taxon>
    </lineage>
</organism>
<keyword evidence="1" id="KW-1133">Transmembrane helix</keyword>
<keyword evidence="1" id="KW-0472">Membrane</keyword>